<reference evidence="2" key="4">
    <citation type="submission" date="2019-03" db="UniProtKB">
        <authorList>
            <consortium name="EnsemblPlants"/>
        </authorList>
    </citation>
    <scope>IDENTIFICATION</scope>
</reference>
<feature type="region of interest" description="Disordered" evidence="1">
    <location>
        <begin position="308"/>
        <end position="367"/>
    </location>
</feature>
<keyword evidence="3" id="KW-1185">Reference proteome</keyword>
<reference evidence="2" key="3">
    <citation type="journal article" date="2017" name="Nature">
        <title>Genome sequence of the progenitor of the wheat D genome Aegilops tauschii.</title>
        <authorList>
            <person name="Luo M.C."/>
            <person name="Gu Y.Q."/>
            <person name="Puiu D."/>
            <person name="Wang H."/>
            <person name="Twardziok S.O."/>
            <person name="Deal K.R."/>
            <person name="Huo N."/>
            <person name="Zhu T."/>
            <person name="Wang L."/>
            <person name="Wang Y."/>
            <person name="McGuire P.E."/>
            <person name="Liu S."/>
            <person name="Long H."/>
            <person name="Ramasamy R.K."/>
            <person name="Rodriguez J.C."/>
            <person name="Van S.L."/>
            <person name="Yuan L."/>
            <person name="Wang Z."/>
            <person name="Xia Z."/>
            <person name="Xiao L."/>
            <person name="Anderson O.D."/>
            <person name="Ouyang S."/>
            <person name="Liang Y."/>
            <person name="Zimin A.V."/>
            <person name="Pertea G."/>
            <person name="Qi P."/>
            <person name="Bennetzen J.L."/>
            <person name="Dai X."/>
            <person name="Dawson M.W."/>
            <person name="Muller H.G."/>
            <person name="Kugler K."/>
            <person name="Rivarola-Duarte L."/>
            <person name="Spannagl M."/>
            <person name="Mayer K.F.X."/>
            <person name="Lu F.H."/>
            <person name="Bevan M.W."/>
            <person name="Leroy P."/>
            <person name="Li P."/>
            <person name="You F.M."/>
            <person name="Sun Q."/>
            <person name="Liu Z."/>
            <person name="Lyons E."/>
            <person name="Wicker T."/>
            <person name="Salzberg S.L."/>
            <person name="Devos K.M."/>
            <person name="Dvorak J."/>
        </authorList>
    </citation>
    <scope>NUCLEOTIDE SEQUENCE [LARGE SCALE GENOMIC DNA]</scope>
    <source>
        <strain evidence="2">cv. AL8/78</strain>
    </source>
</reference>
<dbReference type="Proteomes" id="UP000015105">
    <property type="component" value="Chromosome 1D"/>
</dbReference>
<dbReference type="EnsemblPlants" id="AET1Gv20405800.6">
    <property type="protein sequence ID" value="AET1Gv20405800.6"/>
    <property type="gene ID" value="AET1Gv20405800"/>
</dbReference>
<evidence type="ECO:0000313" key="2">
    <source>
        <dbReference type="EnsemblPlants" id="AET1Gv20405800.6"/>
    </source>
</evidence>
<feature type="compositionally biased region" description="Polar residues" evidence="1">
    <location>
        <begin position="338"/>
        <end position="349"/>
    </location>
</feature>
<accession>A0A452YG03</accession>
<proteinExistence type="predicted"/>
<reference evidence="2" key="5">
    <citation type="journal article" date="2021" name="G3 (Bethesda)">
        <title>Aegilops tauschii genome assembly Aet v5.0 features greater sequence contiguity and improved annotation.</title>
        <authorList>
            <person name="Wang L."/>
            <person name="Zhu T."/>
            <person name="Rodriguez J.C."/>
            <person name="Deal K.R."/>
            <person name="Dubcovsky J."/>
            <person name="McGuire P.E."/>
            <person name="Lux T."/>
            <person name="Spannagl M."/>
            <person name="Mayer K.F.X."/>
            <person name="Baldrich P."/>
            <person name="Meyers B.C."/>
            <person name="Huo N."/>
            <person name="Gu Y.Q."/>
            <person name="Zhou H."/>
            <person name="Devos K.M."/>
            <person name="Bennetzen J.L."/>
            <person name="Unver T."/>
            <person name="Budak H."/>
            <person name="Gulick P.J."/>
            <person name="Galiba G."/>
            <person name="Kalapos B."/>
            <person name="Nelson D.R."/>
            <person name="Li P."/>
            <person name="You F.M."/>
            <person name="Luo M.C."/>
            <person name="Dvorak J."/>
        </authorList>
    </citation>
    <scope>NUCLEOTIDE SEQUENCE [LARGE SCALE GENOMIC DNA]</scope>
    <source>
        <strain evidence="2">cv. AL8/78</strain>
    </source>
</reference>
<sequence>GDVVRRRGLPDGRRRRAGPLGHVVSSHCYLQQVPHEHPQVLLRDDTDELALAGDLLHASHSAAPALLRAKANRRADCHLLWVSQWNLHWPPQPLPWLQLSGLLPDDQAGYYTVHHALGDHLSEQEVQPEHQGLSHGPPPGSWHRIGHRSPAQSPRLHHRSAHHRCDLCLPDPDQPNPEEAQGVFHSATVPVLPVPIRGAAHHRPLRRQAPDKEGRLRVRVHIRSRGVHPDVVRDRGVRQLQHLPGDRHDVASDVPGVGPPQDVPHPLLRLRPPQRPLHAPQPRRHPHRHLRHGPLLLLLRLREQEEDRGRNVARQHPGFNRRVPLQMSEKDSAPLLGTKTSPWQESNGVENFDDVPRTAKSAFSRQL</sequence>
<organism evidence="2 3">
    <name type="scientific">Aegilops tauschii subsp. strangulata</name>
    <name type="common">Goatgrass</name>
    <dbReference type="NCBI Taxonomy" id="200361"/>
    <lineage>
        <taxon>Eukaryota</taxon>
        <taxon>Viridiplantae</taxon>
        <taxon>Streptophyta</taxon>
        <taxon>Embryophyta</taxon>
        <taxon>Tracheophyta</taxon>
        <taxon>Spermatophyta</taxon>
        <taxon>Magnoliopsida</taxon>
        <taxon>Liliopsida</taxon>
        <taxon>Poales</taxon>
        <taxon>Poaceae</taxon>
        <taxon>BOP clade</taxon>
        <taxon>Pooideae</taxon>
        <taxon>Triticodae</taxon>
        <taxon>Triticeae</taxon>
        <taxon>Triticinae</taxon>
        <taxon>Aegilops</taxon>
    </lineage>
</organism>
<dbReference type="AlphaFoldDB" id="A0A452YG03"/>
<feature type="region of interest" description="Disordered" evidence="1">
    <location>
        <begin position="244"/>
        <end position="265"/>
    </location>
</feature>
<name>A0A452YG03_AEGTS</name>
<evidence type="ECO:0000256" key="1">
    <source>
        <dbReference type="SAM" id="MobiDB-lite"/>
    </source>
</evidence>
<evidence type="ECO:0000313" key="3">
    <source>
        <dbReference type="Proteomes" id="UP000015105"/>
    </source>
</evidence>
<reference evidence="3" key="2">
    <citation type="journal article" date="2017" name="Nat. Plants">
        <title>The Aegilops tauschii genome reveals multiple impacts of transposons.</title>
        <authorList>
            <person name="Zhao G."/>
            <person name="Zou C."/>
            <person name="Li K."/>
            <person name="Wang K."/>
            <person name="Li T."/>
            <person name="Gao L."/>
            <person name="Zhang X."/>
            <person name="Wang H."/>
            <person name="Yang Z."/>
            <person name="Liu X."/>
            <person name="Jiang W."/>
            <person name="Mao L."/>
            <person name="Kong X."/>
            <person name="Jiao Y."/>
            <person name="Jia J."/>
        </authorList>
    </citation>
    <scope>NUCLEOTIDE SEQUENCE [LARGE SCALE GENOMIC DNA]</scope>
    <source>
        <strain evidence="3">cv. AL8/78</strain>
    </source>
</reference>
<reference evidence="3" key="1">
    <citation type="journal article" date="2014" name="Science">
        <title>Ancient hybridizations among the ancestral genomes of bread wheat.</title>
        <authorList>
            <consortium name="International Wheat Genome Sequencing Consortium,"/>
            <person name="Marcussen T."/>
            <person name="Sandve S.R."/>
            <person name="Heier L."/>
            <person name="Spannagl M."/>
            <person name="Pfeifer M."/>
            <person name="Jakobsen K.S."/>
            <person name="Wulff B.B."/>
            <person name="Steuernagel B."/>
            <person name="Mayer K.F."/>
            <person name="Olsen O.A."/>
        </authorList>
    </citation>
    <scope>NUCLEOTIDE SEQUENCE [LARGE SCALE GENOMIC DNA]</scope>
    <source>
        <strain evidence="3">cv. AL8/78</strain>
    </source>
</reference>
<dbReference type="STRING" id="200361.A0A452YG03"/>
<protein>
    <submittedName>
        <fullName evidence="2">Uncharacterized protein</fullName>
    </submittedName>
</protein>
<dbReference type="Gramene" id="AET1Gv20405800.6">
    <property type="protein sequence ID" value="AET1Gv20405800.6"/>
    <property type="gene ID" value="AET1Gv20405800"/>
</dbReference>